<evidence type="ECO:0000256" key="2">
    <source>
        <dbReference type="ARBA" id="ARBA00023125"/>
    </source>
</evidence>
<dbReference type="GO" id="GO:0003677">
    <property type="term" value="F:DNA binding"/>
    <property type="evidence" value="ECO:0007669"/>
    <property type="project" value="UniProtKB-KW"/>
</dbReference>
<evidence type="ECO:0000256" key="3">
    <source>
        <dbReference type="ARBA" id="ARBA00023242"/>
    </source>
</evidence>
<keyword evidence="3" id="KW-0539">Nucleus</keyword>
<dbReference type="PANTHER" id="PTHR10015">
    <property type="entry name" value="HEAT SHOCK TRANSCRIPTION FACTOR"/>
    <property type="match status" value="1"/>
</dbReference>
<reference evidence="7 8" key="1">
    <citation type="journal article" date="2020" name="G3 (Bethesda)">
        <title>Improved Reference Genome for Cyclotella cryptica CCMP332, a Model for Cell Wall Morphogenesis, Salinity Adaptation, and Lipid Production in Diatoms (Bacillariophyta).</title>
        <authorList>
            <person name="Roberts W.R."/>
            <person name="Downey K.M."/>
            <person name="Ruck E.C."/>
            <person name="Traller J.C."/>
            <person name="Alverson A.J."/>
        </authorList>
    </citation>
    <scope>NUCLEOTIDE SEQUENCE [LARGE SCALE GENOMIC DNA]</scope>
    <source>
        <strain evidence="7 8">CCMP332</strain>
    </source>
</reference>
<dbReference type="SMART" id="SM00415">
    <property type="entry name" value="HSF"/>
    <property type="match status" value="1"/>
</dbReference>
<comment type="similarity">
    <text evidence="4">Belongs to the HSF family.</text>
</comment>
<evidence type="ECO:0000313" key="7">
    <source>
        <dbReference type="EMBL" id="KAL3783010.1"/>
    </source>
</evidence>
<feature type="non-terminal residue" evidence="7">
    <location>
        <position position="1"/>
    </location>
</feature>
<name>A0ABD3P485_9STRA</name>
<organism evidence="7 8">
    <name type="scientific">Cyclotella cryptica</name>
    <dbReference type="NCBI Taxonomy" id="29204"/>
    <lineage>
        <taxon>Eukaryota</taxon>
        <taxon>Sar</taxon>
        <taxon>Stramenopiles</taxon>
        <taxon>Ochrophyta</taxon>
        <taxon>Bacillariophyta</taxon>
        <taxon>Coscinodiscophyceae</taxon>
        <taxon>Thalassiosirophycidae</taxon>
        <taxon>Stephanodiscales</taxon>
        <taxon>Stephanodiscaceae</taxon>
        <taxon>Cyclotella</taxon>
    </lineage>
</organism>
<protein>
    <recommendedName>
        <fullName evidence="6">HSF-type DNA-binding domain-containing protein</fullName>
    </recommendedName>
</protein>
<accession>A0ABD3P485</accession>
<feature type="region of interest" description="Disordered" evidence="5">
    <location>
        <begin position="665"/>
        <end position="699"/>
    </location>
</feature>
<feature type="compositionally biased region" description="Polar residues" evidence="5">
    <location>
        <begin position="314"/>
        <end position="329"/>
    </location>
</feature>
<dbReference type="InterPro" id="IPR036388">
    <property type="entry name" value="WH-like_DNA-bd_sf"/>
</dbReference>
<dbReference type="InterPro" id="IPR036390">
    <property type="entry name" value="WH_DNA-bd_sf"/>
</dbReference>
<dbReference type="EMBL" id="JABMIG020000270">
    <property type="protein sequence ID" value="KAL3783010.1"/>
    <property type="molecule type" value="Genomic_DNA"/>
</dbReference>
<sequence length="708" mass="74861">SNSNMATPFFVAPQEQQQTSSSSGNHAIMTIMNSRQHSKLTANIYGIQNNTVLSNPSNVIMGSSGSMAMIPQQQFVNNGNNVANHNMINSSNSIVLHNSNVSRLDTITSANVVNSSNIIHSFASVNGNSLPQQQVQIAGLNGITFTLPQSSLNQTGLSVPRSLGRNNDTIDAVTLSSLNGTVPEFLYQLTKMLTDEGNKEVIEWNSGMKFGGHQIGGIEVHNPKRMEEEVLGKYYRHSKYSSFQRQLNYFGFRKIAGKGKMSPCSYINDMATSDIRSLLLIKRKGALKGSVGADEESTVDSDNGKTCSSEDAKSGNSVNNGSICGSKNTGTKKRPLPGIEFGSSNTSARQIVSVVASGPPPTFSNAPPSSATTFSGDDCKRIKADSSNTNGYIAATDNNESFGIIFTGQNGGNNGSTLPSNTQNGYFPTSYNASIGEGAQRQLNDYLNRDSFNNTAGTIVSNNPSVGALSSLPSSSTSSASSASHATCSIPNNNNFNSYLSHPSSHHASSVPAPLQFLDPSELGMSIESSLNELKSNFNAANRLAAASSSPPTSLPTPSYSYTTANTSGLGATNSAPPITSSTTSTTPASALYFPNTPSMGSTKPNMAMLSRDDSLINLAMLPMMDSGCDLTPYDSSYFNNENTGGLLHRDDSLIELAASVERTTHGNAASAENAASDLMDDSNSHRYGHNEDDGGDTFSFIDFPGQT</sequence>
<gene>
    <name evidence="7" type="ORF">HJC23_010117</name>
</gene>
<dbReference type="AlphaFoldDB" id="A0ABD3P485"/>
<keyword evidence="8" id="KW-1185">Reference proteome</keyword>
<feature type="domain" description="HSF-type DNA-binding" evidence="6">
    <location>
        <begin position="181"/>
        <end position="284"/>
    </location>
</feature>
<evidence type="ECO:0000256" key="4">
    <source>
        <dbReference type="RuleBase" id="RU004020"/>
    </source>
</evidence>
<feature type="compositionally biased region" description="Basic and acidic residues" evidence="5">
    <location>
        <begin position="683"/>
        <end position="693"/>
    </location>
</feature>
<feature type="region of interest" description="Disordered" evidence="5">
    <location>
        <begin position="291"/>
        <end position="343"/>
    </location>
</feature>
<evidence type="ECO:0000256" key="5">
    <source>
        <dbReference type="SAM" id="MobiDB-lite"/>
    </source>
</evidence>
<dbReference type="Proteomes" id="UP001516023">
    <property type="component" value="Unassembled WGS sequence"/>
</dbReference>
<dbReference type="SUPFAM" id="SSF46785">
    <property type="entry name" value="Winged helix' DNA-binding domain"/>
    <property type="match status" value="1"/>
</dbReference>
<evidence type="ECO:0000313" key="8">
    <source>
        <dbReference type="Proteomes" id="UP001516023"/>
    </source>
</evidence>
<comment type="subcellular location">
    <subcellularLocation>
        <location evidence="1">Nucleus</location>
    </subcellularLocation>
</comment>
<feature type="compositionally biased region" description="Polar residues" evidence="5">
    <location>
        <begin position="14"/>
        <end position="23"/>
    </location>
</feature>
<dbReference type="GO" id="GO:0005634">
    <property type="term" value="C:nucleus"/>
    <property type="evidence" value="ECO:0007669"/>
    <property type="project" value="UniProtKB-SubCell"/>
</dbReference>
<dbReference type="Pfam" id="PF00447">
    <property type="entry name" value="HSF_DNA-bind"/>
    <property type="match status" value="1"/>
</dbReference>
<proteinExistence type="inferred from homology"/>
<evidence type="ECO:0000256" key="1">
    <source>
        <dbReference type="ARBA" id="ARBA00004123"/>
    </source>
</evidence>
<comment type="caution">
    <text evidence="7">The sequence shown here is derived from an EMBL/GenBank/DDBJ whole genome shotgun (WGS) entry which is preliminary data.</text>
</comment>
<dbReference type="Gene3D" id="1.10.10.10">
    <property type="entry name" value="Winged helix-like DNA-binding domain superfamily/Winged helix DNA-binding domain"/>
    <property type="match status" value="1"/>
</dbReference>
<feature type="region of interest" description="Disordered" evidence="5">
    <location>
        <begin position="1"/>
        <end position="23"/>
    </location>
</feature>
<evidence type="ECO:0000259" key="6">
    <source>
        <dbReference type="SMART" id="SM00415"/>
    </source>
</evidence>
<keyword evidence="2" id="KW-0238">DNA-binding</keyword>
<dbReference type="PANTHER" id="PTHR10015:SF206">
    <property type="entry name" value="HSF-TYPE DNA-BINDING DOMAIN-CONTAINING PROTEIN"/>
    <property type="match status" value="1"/>
</dbReference>
<dbReference type="InterPro" id="IPR000232">
    <property type="entry name" value="HSF_DNA-bd"/>
</dbReference>